<evidence type="ECO:0000256" key="1">
    <source>
        <dbReference type="ARBA" id="ARBA00012513"/>
    </source>
</evidence>
<feature type="domain" description="Protein kinase" evidence="8">
    <location>
        <begin position="1"/>
        <end position="243"/>
    </location>
</feature>
<dbReference type="Gene3D" id="3.40.50.410">
    <property type="entry name" value="von Willebrand factor, type A domain"/>
    <property type="match status" value="1"/>
</dbReference>
<dbReference type="PROSITE" id="PS50234">
    <property type="entry name" value="VWFA"/>
    <property type="match status" value="1"/>
</dbReference>
<evidence type="ECO:0000313" key="11">
    <source>
        <dbReference type="Proteomes" id="UP001501676"/>
    </source>
</evidence>
<dbReference type="SUPFAM" id="SSF53850">
    <property type="entry name" value="Periplasmic binding protein-like II"/>
    <property type="match status" value="1"/>
</dbReference>
<evidence type="ECO:0000256" key="3">
    <source>
        <dbReference type="ARBA" id="ARBA00022679"/>
    </source>
</evidence>
<dbReference type="InterPro" id="IPR008271">
    <property type="entry name" value="Ser/Thr_kinase_AS"/>
</dbReference>
<name>A0ABP6SWY4_9ACTN</name>
<gene>
    <name evidence="10" type="ORF">GCM10020369_29360</name>
</gene>
<evidence type="ECO:0000256" key="5">
    <source>
        <dbReference type="ARBA" id="ARBA00022777"/>
    </source>
</evidence>
<comment type="caution">
    <text evidence="10">The sequence shown here is derived from an EMBL/GenBank/DDBJ whole genome shotgun (WGS) entry which is preliminary data.</text>
</comment>
<dbReference type="EC" id="2.7.11.1" evidence="1"/>
<keyword evidence="4" id="KW-0547">Nucleotide-binding</keyword>
<feature type="compositionally biased region" description="Pro residues" evidence="7">
    <location>
        <begin position="268"/>
        <end position="420"/>
    </location>
</feature>
<dbReference type="Pfam" id="PF00069">
    <property type="entry name" value="Pkinase"/>
    <property type="match status" value="1"/>
</dbReference>
<feature type="compositionally biased region" description="Low complexity" evidence="7">
    <location>
        <begin position="451"/>
        <end position="465"/>
    </location>
</feature>
<dbReference type="PROSITE" id="PS00108">
    <property type="entry name" value="PROTEIN_KINASE_ST"/>
    <property type="match status" value="1"/>
</dbReference>
<sequence length="1073" mass="110183">MAVKVLVQAGDTLTTPERFQREARITARLNHANIVAVHDVGRVGKRDSIDGAVGTPFLVMELLTGGSWKEELSRARPSPERVAGALVGVARALAAAHAVGVTHRDIKPANVLLTADGEAKLADFGIAKSTEATGLTRPGDIVGTLAYTAPECLEGSPAGPAADVWSFGVMLYESLSGRRPFEQETLGALITAIQSGRYRSLAYDLPTLPHALSATVDRCLDPDPPHRPTAAELARVLGDTAALAAPPTTVTPTSGPPPFIPSQFSPPVSGPPISGPPIPGPPIPGPPISGPPISGPPISGPPISGPPISGPPISGPPISGPPISGPPISGPPISGPPISGPPISGPPISGPPISGPPISGPPISGPPISGPPISGPPISGPPISGPPISGPPISGPPISGPPISGPPISGPPISGPPISGPPSGWRSGGRPPAPPTTGRLLSAPGSPVPIPSRYASGARSASAAAAPPPSSSPPLPIPSPDAAGKRRRWLIPVAGFVVLTLLVGGVVAGRGLLDSVVGCTGELPLVVASSPEKAGVVGALADRYNSDPAEVDGRCVDVRIVTVKSGEAVEALTKGWPTTDYGVRPDVWSPASSVWVGLVGQHVGAIGAPAKAPSLARSPLVIAAPVATAKALGWPAKAPSWQDIARYAGNDAAWKAASNSSTPFLFARTNPLVSTSGLHATLAAYLAAPGRTGDVEADLKRNSVRLFLRTLERSTDRYGDTTLTFLDTLRQQEEQTESSSVSALAVEEQTVWAYNQGEPMSAGSSHLPAPKQKLVAMHPRDGTLVSDHPYVAVDSVIDAPWVTTAKRTAADDFLDFLLDEDQQAVFRAAGFRDSNDQLDPRVVEASSGLVSEKAATTFPSPQPAAVAALLAAWRNLNRPANVLVVMDTSGSMKEKVEGTNSTRLQLATRAASASLSYFGTNDAVGLWEFSTHLSGSVDHRQLVPISAKDEEALTRALRNLQPQNDTGLYDTARNAVNAVRAQADADGINAVVLLTDGDNQDPGSVSPAALLAGLRPRAGQPAVRVYPIAFGDDLSEAGKGVLNQIARTTGGRYYQSNDPRDIESVLGDVMSNF</sequence>
<dbReference type="EMBL" id="BAAAYN010000017">
    <property type="protein sequence ID" value="GAA3387313.1"/>
    <property type="molecule type" value="Genomic_DNA"/>
</dbReference>
<organism evidence="10 11">
    <name type="scientific">Cryptosporangium minutisporangium</name>
    <dbReference type="NCBI Taxonomy" id="113569"/>
    <lineage>
        <taxon>Bacteria</taxon>
        <taxon>Bacillati</taxon>
        <taxon>Actinomycetota</taxon>
        <taxon>Actinomycetes</taxon>
        <taxon>Cryptosporangiales</taxon>
        <taxon>Cryptosporangiaceae</taxon>
        <taxon>Cryptosporangium</taxon>
    </lineage>
</organism>
<feature type="region of interest" description="Disordered" evidence="7">
    <location>
        <begin position="245"/>
        <end position="480"/>
    </location>
</feature>
<feature type="compositionally biased region" description="Low complexity" evidence="7">
    <location>
        <begin position="421"/>
        <end position="430"/>
    </location>
</feature>
<feature type="compositionally biased region" description="Pro residues" evidence="7">
    <location>
        <begin position="466"/>
        <end position="479"/>
    </location>
</feature>
<dbReference type="Pfam" id="PF13519">
    <property type="entry name" value="VWA_2"/>
    <property type="match status" value="1"/>
</dbReference>
<dbReference type="InterPro" id="IPR036465">
    <property type="entry name" value="vWFA_dom_sf"/>
</dbReference>
<dbReference type="CDD" id="cd14014">
    <property type="entry name" value="STKc_PknB_like"/>
    <property type="match status" value="1"/>
</dbReference>
<keyword evidence="11" id="KW-1185">Reference proteome</keyword>
<accession>A0ABP6SWY4</accession>
<dbReference type="Pfam" id="PF13531">
    <property type="entry name" value="SBP_bac_11"/>
    <property type="match status" value="1"/>
</dbReference>
<dbReference type="Proteomes" id="UP001501676">
    <property type="component" value="Unassembled WGS sequence"/>
</dbReference>
<dbReference type="Gene3D" id="3.30.200.20">
    <property type="entry name" value="Phosphorylase Kinase, domain 1"/>
    <property type="match status" value="1"/>
</dbReference>
<evidence type="ECO:0000259" key="8">
    <source>
        <dbReference type="PROSITE" id="PS50011"/>
    </source>
</evidence>
<dbReference type="InterPro" id="IPR011009">
    <property type="entry name" value="Kinase-like_dom_sf"/>
</dbReference>
<evidence type="ECO:0000259" key="9">
    <source>
        <dbReference type="PROSITE" id="PS50234"/>
    </source>
</evidence>
<proteinExistence type="predicted"/>
<reference evidence="11" key="1">
    <citation type="journal article" date="2019" name="Int. J. Syst. Evol. Microbiol.">
        <title>The Global Catalogue of Microorganisms (GCM) 10K type strain sequencing project: providing services to taxonomists for standard genome sequencing and annotation.</title>
        <authorList>
            <consortium name="The Broad Institute Genomics Platform"/>
            <consortium name="The Broad Institute Genome Sequencing Center for Infectious Disease"/>
            <person name="Wu L."/>
            <person name="Ma J."/>
        </authorList>
    </citation>
    <scope>NUCLEOTIDE SEQUENCE [LARGE SCALE GENOMIC DNA]</scope>
    <source>
        <strain evidence="11">JCM 9458</strain>
    </source>
</reference>
<protein>
    <recommendedName>
        <fullName evidence="1">non-specific serine/threonine protein kinase</fullName>
        <ecNumber evidence="1">2.7.11.1</ecNumber>
    </recommendedName>
</protein>
<dbReference type="InterPro" id="IPR000719">
    <property type="entry name" value="Prot_kinase_dom"/>
</dbReference>
<dbReference type="SUPFAM" id="SSF53300">
    <property type="entry name" value="vWA-like"/>
    <property type="match status" value="1"/>
</dbReference>
<keyword evidence="3" id="KW-0808">Transferase</keyword>
<dbReference type="PANTHER" id="PTHR43289">
    <property type="entry name" value="MITOGEN-ACTIVATED PROTEIN KINASE KINASE KINASE 20-RELATED"/>
    <property type="match status" value="1"/>
</dbReference>
<keyword evidence="5" id="KW-0418">Kinase</keyword>
<evidence type="ECO:0000256" key="2">
    <source>
        <dbReference type="ARBA" id="ARBA00022527"/>
    </source>
</evidence>
<keyword evidence="2" id="KW-0723">Serine/threonine-protein kinase</keyword>
<evidence type="ECO:0000256" key="4">
    <source>
        <dbReference type="ARBA" id="ARBA00022741"/>
    </source>
</evidence>
<evidence type="ECO:0000256" key="7">
    <source>
        <dbReference type="SAM" id="MobiDB-lite"/>
    </source>
</evidence>
<evidence type="ECO:0000313" key="10">
    <source>
        <dbReference type="EMBL" id="GAA3387313.1"/>
    </source>
</evidence>
<feature type="domain" description="VWFA" evidence="9">
    <location>
        <begin position="881"/>
        <end position="1069"/>
    </location>
</feature>
<keyword evidence="6" id="KW-0067">ATP-binding</keyword>
<dbReference type="Gene3D" id="1.10.510.10">
    <property type="entry name" value="Transferase(Phosphotransferase) domain 1"/>
    <property type="match status" value="1"/>
</dbReference>
<dbReference type="SMART" id="SM00327">
    <property type="entry name" value="VWA"/>
    <property type="match status" value="1"/>
</dbReference>
<dbReference type="PROSITE" id="PS50011">
    <property type="entry name" value="PROTEIN_KINASE_DOM"/>
    <property type="match status" value="1"/>
</dbReference>
<dbReference type="SMART" id="SM00220">
    <property type="entry name" value="S_TKc"/>
    <property type="match status" value="1"/>
</dbReference>
<dbReference type="SUPFAM" id="SSF56112">
    <property type="entry name" value="Protein kinase-like (PK-like)"/>
    <property type="match status" value="1"/>
</dbReference>
<dbReference type="PANTHER" id="PTHR43289:SF6">
    <property type="entry name" value="SERINE_THREONINE-PROTEIN KINASE NEKL-3"/>
    <property type="match status" value="1"/>
</dbReference>
<evidence type="ECO:0000256" key="6">
    <source>
        <dbReference type="ARBA" id="ARBA00022840"/>
    </source>
</evidence>
<dbReference type="InterPro" id="IPR002035">
    <property type="entry name" value="VWF_A"/>
</dbReference>